<evidence type="ECO:0000256" key="2">
    <source>
        <dbReference type="SAM" id="Phobius"/>
    </source>
</evidence>
<reference evidence="3 4" key="1">
    <citation type="submission" date="2013-07" db="EMBL/GenBank/DDBJ databases">
        <authorList>
            <consortium name="DOE Joint Genome Institute"/>
            <person name="Reeve W."/>
            <person name="Huntemann M."/>
            <person name="Han J."/>
            <person name="Chen A."/>
            <person name="Kyrpides N."/>
            <person name="Mavromatis K."/>
            <person name="Markowitz V."/>
            <person name="Palaniappan K."/>
            <person name="Ivanova N."/>
            <person name="Schaumberg A."/>
            <person name="Pati A."/>
            <person name="Liolios K."/>
            <person name="Nordberg H.P."/>
            <person name="Cantor M.N."/>
            <person name="Hua S.X."/>
            <person name="Woyke T."/>
        </authorList>
    </citation>
    <scope>NUCLEOTIDE SEQUENCE [LARGE SCALE GENOMIC DNA]</scope>
    <source>
        <strain evidence="3 4">DSM 43889</strain>
    </source>
</reference>
<feature type="transmembrane region" description="Helical" evidence="2">
    <location>
        <begin position="12"/>
        <end position="32"/>
    </location>
</feature>
<feature type="region of interest" description="Disordered" evidence="1">
    <location>
        <begin position="66"/>
        <end position="99"/>
    </location>
</feature>
<keyword evidence="2" id="KW-1133">Transmembrane helix</keyword>
<reference evidence="3 4" key="2">
    <citation type="submission" date="2022-06" db="EMBL/GenBank/DDBJ databases">
        <title>Genomic Encyclopedia of Type Strains, Phase I: the one thousand microbial genomes (KMG-I) project.</title>
        <authorList>
            <person name="Kyrpides N."/>
        </authorList>
    </citation>
    <scope>NUCLEOTIDE SEQUENCE [LARGE SCALE GENOMIC DNA]</scope>
    <source>
        <strain evidence="3 4">DSM 43889</strain>
    </source>
</reference>
<evidence type="ECO:0000313" key="4">
    <source>
        <dbReference type="Proteomes" id="UP000791080"/>
    </source>
</evidence>
<accession>A0ABT1JGL5</accession>
<organism evidence="3 4">
    <name type="scientific">Actinoalloteichus caeruleus DSM 43889</name>
    <dbReference type="NCBI Taxonomy" id="1120930"/>
    <lineage>
        <taxon>Bacteria</taxon>
        <taxon>Bacillati</taxon>
        <taxon>Actinomycetota</taxon>
        <taxon>Actinomycetes</taxon>
        <taxon>Pseudonocardiales</taxon>
        <taxon>Pseudonocardiaceae</taxon>
        <taxon>Actinoalloteichus</taxon>
        <taxon>Actinoalloteichus cyanogriseus</taxon>
    </lineage>
</organism>
<name>A0ABT1JGL5_ACTCY</name>
<keyword evidence="2" id="KW-0812">Transmembrane</keyword>
<keyword evidence="2" id="KW-0472">Membrane</keyword>
<dbReference type="Proteomes" id="UP000791080">
    <property type="component" value="Unassembled WGS sequence"/>
</dbReference>
<feature type="compositionally biased region" description="Low complexity" evidence="1">
    <location>
        <begin position="86"/>
        <end position="99"/>
    </location>
</feature>
<feature type="transmembrane region" description="Helical" evidence="2">
    <location>
        <begin position="44"/>
        <end position="62"/>
    </location>
</feature>
<protein>
    <submittedName>
        <fullName evidence="3">Uncharacterized protein</fullName>
    </submittedName>
</protein>
<gene>
    <name evidence="3" type="ORF">G443_001588</name>
</gene>
<comment type="caution">
    <text evidence="3">The sequence shown here is derived from an EMBL/GenBank/DDBJ whole genome shotgun (WGS) entry which is preliminary data.</text>
</comment>
<evidence type="ECO:0000313" key="3">
    <source>
        <dbReference type="EMBL" id="MCP2331318.1"/>
    </source>
</evidence>
<sequence>MAAPHPPAWIQRVLAVAGVAAAASAVIFAVSAVVDRPEGGGTHWPAVLGALLGVVIAVQCWITHARGRGAGRASPSRRGPADGEGSRSSGTTSSDPSAG</sequence>
<evidence type="ECO:0000256" key="1">
    <source>
        <dbReference type="SAM" id="MobiDB-lite"/>
    </source>
</evidence>
<proteinExistence type="predicted"/>
<keyword evidence="4" id="KW-1185">Reference proteome</keyword>
<dbReference type="EMBL" id="AUBJ02000001">
    <property type="protein sequence ID" value="MCP2331318.1"/>
    <property type="molecule type" value="Genomic_DNA"/>
</dbReference>
<dbReference type="RefSeq" id="WP_026420755.1">
    <property type="nucleotide sequence ID" value="NZ_AUBJ02000001.1"/>
</dbReference>